<protein>
    <recommendedName>
        <fullName evidence="3">Transposase</fullName>
    </recommendedName>
</protein>
<sequence length="51" mass="5841">MARPLRIEFPGAIHHVMARGNARQAIFLNDEDRDAYESGHRQLPQIGAHFE</sequence>
<dbReference type="EMBL" id="JAVRIC010000002">
    <property type="protein sequence ID" value="MDT0496113.1"/>
    <property type="molecule type" value="Genomic_DNA"/>
</dbReference>
<evidence type="ECO:0000313" key="1">
    <source>
        <dbReference type="EMBL" id="MDT0496113.1"/>
    </source>
</evidence>
<comment type="caution">
    <text evidence="1">The sequence shown here is derived from an EMBL/GenBank/DDBJ whole genome shotgun (WGS) entry which is preliminary data.</text>
</comment>
<organism evidence="1 2">
    <name type="scientific">Banduia mediterranea</name>
    <dbReference type="NCBI Taxonomy" id="3075609"/>
    <lineage>
        <taxon>Bacteria</taxon>
        <taxon>Pseudomonadati</taxon>
        <taxon>Pseudomonadota</taxon>
        <taxon>Gammaproteobacteria</taxon>
        <taxon>Nevskiales</taxon>
        <taxon>Algiphilaceae</taxon>
        <taxon>Banduia</taxon>
    </lineage>
</organism>
<reference evidence="1 2" key="1">
    <citation type="submission" date="2023-09" db="EMBL/GenBank/DDBJ databases">
        <authorList>
            <person name="Rey-Velasco X."/>
        </authorList>
    </citation>
    <scope>NUCLEOTIDE SEQUENCE [LARGE SCALE GENOMIC DNA]</scope>
    <source>
        <strain evidence="1 2">W345</strain>
    </source>
</reference>
<proteinExistence type="predicted"/>
<accession>A0ABU2WE09</accession>
<evidence type="ECO:0008006" key="3">
    <source>
        <dbReference type="Google" id="ProtNLM"/>
    </source>
</evidence>
<name>A0ABU2WE09_9GAMM</name>
<keyword evidence="2" id="KW-1185">Reference proteome</keyword>
<dbReference type="Proteomes" id="UP001254608">
    <property type="component" value="Unassembled WGS sequence"/>
</dbReference>
<dbReference type="RefSeq" id="WP_311363504.1">
    <property type="nucleotide sequence ID" value="NZ_JAVRIC010000002.1"/>
</dbReference>
<evidence type="ECO:0000313" key="2">
    <source>
        <dbReference type="Proteomes" id="UP001254608"/>
    </source>
</evidence>
<gene>
    <name evidence="1" type="ORF">RM530_01860</name>
</gene>